<dbReference type="EMBL" id="JACEIP010000040">
    <property type="protein sequence ID" value="MBA4544440.1"/>
    <property type="molecule type" value="Genomic_DNA"/>
</dbReference>
<dbReference type="Proteomes" id="UP000530514">
    <property type="component" value="Unassembled WGS sequence"/>
</dbReference>
<gene>
    <name evidence="2" type="ORF">H1164_16525</name>
</gene>
<feature type="region of interest" description="Disordered" evidence="1">
    <location>
        <begin position="108"/>
        <end position="136"/>
    </location>
</feature>
<proteinExistence type="predicted"/>
<dbReference type="AlphaFoldDB" id="A0A7W2AJI7"/>
<keyword evidence="3" id="KW-1185">Reference proteome</keyword>
<reference evidence="2 3" key="1">
    <citation type="submission" date="2020-07" db="EMBL/GenBank/DDBJ databases">
        <authorList>
            <person name="Feng H."/>
        </authorList>
    </citation>
    <scope>NUCLEOTIDE SEQUENCE [LARGE SCALE GENOMIC DNA]</scope>
    <source>
        <strain evidence="3">s-11</strain>
    </source>
</reference>
<accession>A0A7W2AJI7</accession>
<sequence length="136" mass="14980">MWRNSHSNRSSYGWLLLVGFAALLLSPSVRSAVCKVLVNGAVSLLKWTEGVRQNMSTGKGIFHTGWSIELGGSGPVDRGQHGEQESVDLGGISAEKVIQFLRKKSENHSFSMDGTNERDEKRTARTGNEGDFDRTR</sequence>
<protein>
    <submittedName>
        <fullName evidence="2">Uncharacterized protein</fullName>
    </submittedName>
</protein>
<name>A0A7W2AJI7_9BACL</name>
<dbReference type="RefSeq" id="WP_033102164.1">
    <property type="nucleotide sequence ID" value="NZ_JACEIP010000040.1"/>
</dbReference>
<organism evidence="2 3">
    <name type="scientific">Thermoactinomyces daqus</name>
    <dbReference type="NCBI Taxonomy" id="1329516"/>
    <lineage>
        <taxon>Bacteria</taxon>
        <taxon>Bacillati</taxon>
        <taxon>Bacillota</taxon>
        <taxon>Bacilli</taxon>
        <taxon>Bacillales</taxon>
        <taxon>Thermoactinomycetaceae</taxon>
        <taxon>Thermoactinomyces</taxon>
    </lineage>
</organism>
<evidence type="ECO:0000313" key="3">
    <source>
        <dbReference type="Proteomes" id="UP000530514"/>
    </source>
</evidence>
<comment type="caution">
    <text evidence="2">The sequence shown here is derived from an EMBL/GenBank/DDBJ whole genome shotgun (WGS) entry which is preliminary data.</text>
</comment>
<evidence type="ECO:0000313" key="2">
    <source>
        <dbReference type="EMBL" id="MBA4544440.1"/>
    </source>
</evidence>
<evidence type="ECO:0000256" key="1">
    <source>
        <dbReference type="SAM" id="MobiDB-lite"/>
    </source>
</evidence>